<dbReference type="Gene3D" id="3.10.180.10">
    <property type="entry name" value="2,3-Dihydroxybiphenyl 1,2-Dioxygenase, domain 1"/>
    <property type="match status" value="1"/>
</dbReference>
<dbReference type="InterPro" id="IPR018146">
    <property type="entry name" value="Glyoxalase_1_CS"/>
</dbReference>
<dbReference type="UniPathway" id="UPA00619">
    <property type="reaction ID" value="UER00675"/>
</dbReference>
<reference evidence="11 12" key="1">
    <citation type="submission" date="2020-08" db="EMBL/GenBank/DDBJ databases">
        <title>The genome sequence of type strain Novosphingobium flavum NBRC 111647.</title>
        <authorList>
            <person name="Liu Y."/>
        </authorList>
    </citation>
    <scope>NUCLEOTIDE SEQUENCE [LARGE SCALE GENOMIC DNA]</scope>
    <source>
        <strain evidence="11 12">NBRC 111647</strain>
    </source>
</reference>
<dbReference type="NCBIfam" id="TIGR00068">
    <property type="entry name" value="glyox_I"/>
    <property type="match status" value="1"/>
</dbReference>
<evidence type="ECO:0000259" key="10">
    <source>
        <dbReference type="PROSITE" id="PS51819"/>
    </source>
</evidence>
<dbReference type="PANTHER" id="PTHR46036">
    <property type="entry name" value="LACTOYLGLUTATHIONE LYASE"/>
    <property type="match status" value="1"/>
</dbReference>
<dbReference type="InterPro" id="IPR004361">
    <property type="entry name" value="Glyoxalase_1"/>
</dbReference>
<protein>
    <recommendedName>
        <fullName evidence="3 9">Lactoylglutathione lyase</fullName>
        <ecNumber evidence="3 9">4.4.1.5</ecNumber>
    </recommendedName>
    <alternativeName>
        <fullName evidence="9">Glyoxalase I</fullName>
    </alternativeName>
</protein>
<feature type="binding site" evidence="8">
    <location>
        <position position="74"/>
    </location>
    <ligand>
        <name>Zn(2+)</name>
        <dbReference type="ChEBI" id="CHEBI:29105"/>
        <note>ligand shared between dimeric partners</note>
    </ligand>
</feature>
<dbReference type="Proteomes" id="UP000566813">
    <property type="component" value="Unassembled WGS sequence"/>
</dbReference>
<comment type="cofactor">
    <cofactor evidence="8">
        <name>Zn(2+)</name>
        <dbReference type="ChEBI" id="CHEBI:29105"/>
    </cofactor>
    <text evidence="8">Binds 1 zinc ion per subunit. In the homodimer, two zinc ions are bound between subunits.</text>
</comment>
<comment type="function">
    <text evidence="9">Catalyzes the conversion of hemimercaptal, formed from methylglyoxal and glutathione, to S-lactoylglutathione.</text>
</comment>
<evidence type="ECO:0000256" key="4">
    <source>
        <dbReference type="ARBA" id="ARBA00022723"/>
    </source>
</evidence>
<comment type="caution">
    <text evidence="11">The sequence shown here is derived from an EMBL/GenBank/DDBJ whole genome shotgun (WGS) entry which is preliminary data.</text>
</comment>
<dbReference type="GO" id="GO:0046872">
    <property type="term" value="F:metal ion binding"/>
    <property type="evidence" value="ECO:0007669"/>
    <property type="project" value="UniProtKB-UniRule"/>
</dbReference>
<dbReference type="InterPro" id="IPR004360">
    <property type="entry name" value="Glyas_Fos-R_dOase_dom"/>
</dbReference>
<dbReference type="AlphaFoldDB" id="A0A7X1FQ51"/>
<keyword evidence="9" id="KW-0533">Nickel</keyword>
<evidence type="ECO:0000256" key="7">
    <source>
        <dbReference type="PIRSR" id="PIRSR604361-1"/>
    </source>
</evidence>
<evidence type="ECO:0000256" key="8">
    <source>
        <dbReference type="PIRSR" id="PIRSR604361-3"/>
    </source>
</evidence>
<evidence type="ECO:0000256" key="3">
    <source>
        <dbReference type="ARBA" id="ARBA00012081"/>
    </source>
</evidence>
<evidence type="ECO:0000313" key="12">
    <source>
        <dbReference type="Proteomes" id="UP000566813"/>
    </source>
</evidence>
<keyword evidence="8" id="KW-0862">Zinc</keyword>
<dbReference type="GO" id="GO:0005737">
    <property type="term" value="C:cytoplasm"/>
    <property type="evidence" value="ECO:0007669"/>
    <property type="project" value="TreeGrafter"/>
</dbReference>
<dbReference type="SUPFAM" id="SSF54593">
    <property type="entry name" value="Glyoxalase/Bleomycin resistance protein/Dihydroxybiphenyl dioxygenase"/>
    <property type="match status" value="1"/>
</dbReference>
<feature type="binding site" evidence="8">
    <location>
        <position position="122"/>
    </location>
    <ligand>
        <name>Zn(2+)</name>
        <dbReference type="ChEBI" id="CHEBI:29105"/>
        <note>ligand shared between dimeric partners</note>
    </ligand>
</feature>
<gene>
    <name evidence="11" type="primary">gloA</name>
    <name evidence="11" type="ORF">H7F51_05290</name>
</gene>
<dbReference type="PROSITE" id="PS51819">
    <property type="entry name" value="VOC"/>
    <property type="match status" value="1"/>
</dbReference>
<evidence type="ECO:0000256" key="6">
    <source>
        <dbReference type="ARBA" id="ARBA00048273"/>
    </source>
</evidence>
<evidence type="ECO:0000313" key="11">
    <source>
        <dbReference type="EMBL" id="MBC2664924.1"/>
    </source>
</evidence>
<feature type="active site" description="Proton donor/acceptor" evidence="7">
    <location>
        <position position="122"/>
    </location>
</feature>
<proteinExistence type="inferred from homology"/>
<comment type="similarity">
    <text evidence="2 9">Belongs to the glyoxalase I family.</text>
</comment>
<comment type="catalytic activity">
    <reaction evidence="6 9">
        <text>(R)-S-lactoylglutathione = methylglyoxal + glutathione</text>
        <dbReference type="Rhea" id="RHEA:19069"/>
        <dbReference type="ChEBI" id="CHEBI:17158"/>
        <dbReference type="ChEBI" id="CHEBI:57474"/>
        <dbReference type="ChEBI" id="CHEBI:57925"/>
        <dbReference type="EC" id="4.4.1.5"/>
    </reaction>
</comment>
<evidence type="ECO:0000256" key="1">
    <source>
        <dbReference type="ARBA" id="ARBA00005008"/>
    </source>
</evidence>
<comment type="pathway">
    <text evidence="1 9">Secondary metabolite metabolism; methylglyoxal degradation; (R)-lactate from methylglyoxal: step 1/2.</text>
</comment>
<evidence type="ECO:0000256" key="9">
    <source>
        <dbReference type="RuleBase" id="RU361179"/>
    </source>
</evidence>
<keyword evidence="12" id="KW-1185">Reference proteome</keyword>
<dbReference type="EC" id="4.4.1.5" evidence="3 9"/>
<dbReference type="PROSITE" id="PS00934">
    <property type="entry name" value="GLYOXALASE_I_1"/>
    <property type="match status" value="1"/>
</dbReference>
<comment type="cofactor">
    <cofactor evidence="9">
        <name>Ni(2+)</name>
        <dbReference type="ChEBI" id="CHEBI:49786"/>
    </cofactor>
    <text evidence="9">Binds 1 nickel ion per subunit.</text>
</comment>
<organism evidence="11 12">
    <name type="scientific">Novosphingobium flavum</name>
    <dbReference type="NCBI Taxonomy" id="1778672"/>
    <lineage>
        <taxon>Bacteria</taxon>
        <taxon>Pseudomonadati</taxon>
        <taxon>Pseudomonadota</taxon>
        <taxon>Alphaproteobacteria</taxon>
        <taxon>Sphingomonadales</taxon>
        <taxon>Sphingomonadaceae</taxon>
        <taxon>Novosphingobium</taxon>
    </lineage>
</organism>
<evidence type="ECO:0000256" key="5">
    <source>
        <dbReference type="ARBA" id="ARBA00023239"/>
    </source>
</evidence>
<dbReference type="EMBL" id="JACLAW010000003">
    <property type="protein sequence ID" value="MBC2664924.1"/>
    <property type="molecule type" value="Genomic_DNA"/>
</dbReference>
<dbReference type="RefSeq" id="WP_185663175.1">
    <property type="nucleotide sequence ID" value="NZ_JACLAW010000003.1"/>
</dbReference>
<dbReference type="GO" id="GO:0019243">
    <property type="term" value="P:methylglyoxal catabolic process to D-lactate via S-lactoyl-glutathione"/>
    <property type="evidence" value="ECO:0007669"/>
    <property type="project" value="TreeGrafter"/>
</dbReference>
<name>A0A7X1FQ51_9SPHN</name>
<keyword evidence="5 9" id="KW-0456">Lyase</keyword>
<accession>A0A7X1FQ51</accession>
<dbReference type="GO" id="GO:0004462">
    <property type="term" value="F:lactoylglutathione lyase activity"/>
    <property type="evidence" value="ECO:0007669"/>
    <property type="project" value="UniProtKB-UniRule"/>
</dbReference>
<feature type="binding site" evidence="8">
    <location>
        <position position="56"/>
    </location>
    <ligand>
        <name>Zn(2+)</name>
        <dbReference type="ChEBI" id="CHEBI:29105"/>
        <note>ligand shared between dimeric partners</note>
    </ligand>
</feature>
<dbReference type="PROSITE" id="PS00935">
    <property type="entry name" value="GLYOXALASE_I_2"/>
    <property type="match status" value="1"/>
</dbReference>
<evidence type="ECO:0000256" key="2">
    <source>
        <dbReference type="ARBA" id="ARBA00010363"/>
    </source>
</evidence>
<sequence length="143" mass="15742">MRMMHTMLRVGDLQRSIDFYTQVMGMKLLWKREFPDGKFTIAFVGYDTMEEGTVIELTYNWGVESYEIGTAYGHIAIGVANVYDAAASIAASGGNVIRPAGPMGSGTRAIAFIQDPDGYKVELVEDSPLETEFYVTPLAEARA</sequence>
<feature type="domain" description="VOC" evidence="10">
    <location>
        <begin position="2"/>
        <end position="126"/>
    </location>
</feature>
<dbReference type="PANTHER" id="PTHR46036:SF5">
    <property type="entry name" value="LACTOYLGLUTATHIONE LYASE"/>
    <property type="match status" value="1"/>
</dbReference>
<dbReference type="Pfam" id="PF00903">
    <property type="entry name" value="Glyoxalase"/>
    <property type="match status" value="1"/>
</dbReference>
<keyword evidence="4 8" id="KW-0479">Metal-binding</keyword>
<dbReference type="InterPro" id="IPR029068">
    <property type="entry name" value="Glyas_Bleomycin-R_OHBP_Dase"/>
</dbReference>
<dbReference type="InterPro" id="IPR037523">
    <property type="entry name" value="VOC_core"/>
</dbReference>